<feature type="compositionally biased region" description="Low complexity" evidence="1">
    <location>
        <begin position="452"/>
        <end position="466"/>
    </location>
</feature>
<feature type="compositionally biased region" description="Low complexity" evidence="1">
    <location>
        <begin position="244"/>
        <end position="280"/>
    </location>
</feature>
<dbReference type="PANTHER" id="PTHR10068">
    <property type="entry name" value="BONE MARROW PROTEOGLYCAN"/>
    <property type="match status" value="1"/>
</dbReference>
<evidence type="ECO:0000256" key="1">
    <source>
        <dbReference type="SAM" id="MobiDB-lite"/>
    </source>
</evidence>
<dbReference type="PRINTS" id="PR01217">
    <property type="entry name" value="PRICHEXTENSN"/>
</dbReference>
<feature type="region of interest" description="Disordered" evidence="1">
    <location>
        <begin position="192"/>
        <end position="501"/>
    </location>
</feature>
<sequence>MGITRPTGEYASQMLEPGGWPEANEDILYDRAQEYNRVLRKVTDVMDACRHQQVEVFEGGVWSGGAANAANGALGANLNQMSTLQDYLATVITWHRHVAGLIVQAKSEIGNNVDDAQREINILENDPELDADARTAAINALVRATHQANASLVAETAEQVLASKTWKPPKNALEELLRQVTPPTPDIPTLIVPAPDSTTPVIPTPTPFQPTPANPYTPVTPGAPVTPVRPTPVTPVNPTPVTPVTPGAPVTPVRPGGPVAPVSPVGPGAPARPVTPVTPGGPVGPPTPSKPTPDKPGGPVEPVTPVGPVAPTPGEVTPAPAPPQPAPGPAPTPAGPPAPDRPSTPGDAGTPSTPTAPGTEPAHVKPAAATQAPAAPAAGGPSAPAPGDDAAAPVAPAAAGGIPAAARAASAGPGGAVGSAGASPSAGQAAASGAASRAASGRAPLGPGGRGPATPGPRAASARTAPPARPAPPPEPGDTEKERKESADAVTPSPSVPVSAARAARDAVAAAARRGGKDDPLRLARRIAAALNAPDVGGEGDYGFYWITAVTTDGEIVVANSYGLAYIPEEVQLPDKVYMASADHALPADEKARSATYPILAVQGWATYHDLTLRAVIGTAEQLANSDPGAAKIVLEPDDIPDSGRMTGRSRLQVVDPSAAAQLANTDDRHLIDLLPPAPVAENPPDDERHMLWFELMKPMTSTATGREVAHLRAFHAFAAHSQELALHQAHSAADPQAQRGAVADWLYWRHVAGLLDSALAGSSS</sequence>
<feature type="compositionally biased region" description="Low complexity" evidence="1">
    <location>
        <begin position="297"/>
        <end position="318"/>
    </location>
</feature>
<name>A0A7I7MTG4_9MYCO</name>
<feature type="compositionally biased region" description="Low complexity" evidence="1">
    <location>
        <begin position="419"/>
        <end position="445"/>
    </location>
</feature>
<evidence type="ECO:0000313" key="2">
    <source>
        <dbReference type="EMBL" id="BBX75574.1"/>
    </source>
</evidence>
<dbReference type="EMBL" id="AP022575">
    <property type="protein sequence ID" value="BBX75574.1"/>
    <property type="molecule type" value="Genomic_DNA"/>
</dbReference>
<organism evidence="2 3">
    <name type="scientific">Mycobacterium shinjukuense</name>
    <dbReference type="NCBI Taxonomy" id="398694"/>
    <lineage>
        <taxon>Bacteria</taxon>
        <taxon>Bacillati</taxon>
        <taxon>Actinomycetota</taxon>
        <taxon>Actinomycetes</taxon>
        <taxon>Mycobacteriales</taxon>
        <taxon>Mycobacteriaceae</taxon>
        <taxon>Mycobacterium</taxon>
    </lineage>
</organism>
<feature type="compositionally biased region" description="Pro residues" evidence="1">
    <location>
        <begin position="202"/>
        <end position="215"/>
    </location>
</feature>
<feature type="compositionally biased region" description="Low complexity" evidence="1">
    <location>
        <begin position="488"/>
        <end position="501"/>
    </location>
</feature>
<dbReference type="AlphaFoldDB" id="A0A7I7MTG4"/>
<protein>
    <recommendedName>
        <fullName evidence="4">ESX-1 secretion-associated protein EspK</fullName>
    </recommendedName>
</protein>
<dbReference type="PANTHER" id="PTHR10068:SF14">
    <property type="entry name" value="CELL WALL ADHESIN EAP1"/>
    <property type="match status" value="1"/>
</dbReference>
<feature type="compositionally biased region" description="Pro residues" evidence="1">
    <location>
        <begin position="319"/>
        <end position="342"/>
    </location>
</feature>
<feature type="compositionally biased region" description="Pro residues" evidence="1">
    <location>
        <begin position="467"/>
        <end position="476"/>
    </location>
</feature>
<gene>
    <name evidence="2" type="ORF">MSHI_34800</name>
</gene>
<evidence type="ECO:0008006" key="4">
    <source>
        <dbReference type="Google" id="ProtNLM"/>
    </source>
</evidence>
<dbReference type="Proteomes" id="UP000467236">
    <property type="component" value="Chromosome"/>
</dbReference>
<feature type="compositionally biased region" description="Basic and acidic residues" evidence="1">
    <location>
        <begin position="478"/>
        <end position="487"/>
    </location>
</feature>
<accession>A0A7I7MTG4</accession>
<reference evidence="2 3" key="1">
    <citation type="journal article" date="2019" name="Emerg. Microbes Infect.">
        <title>Comprehensive subspecies identification of 175 nontuberculous mycobacteria species based on 7547 genomic profiles.</title>
        <authorList>
            <person name="Matsumoto Y."/>
            <person name="Kinjo T."/>
            <person name="Motooka D."/>
            <person name="Nabeya D."/>
            <person name="Jung N."/>
            <person name="Uechi K."/>
            <person name="Horii T."/>
            <person name="Iida T."/>
            <person name="Fujita J."/>
            <person name="Nakamura S."/>
        </authorList>
    </citation>
    <scope>NUCLEOTIDE SEQUENCE [LARGE SCALE GENOMIC DNA]</scope>
    <source>
        <strain evidence="2 3">JCM 14233</strain>
    </source>
</reference>
<feature type="compositionally biased region" description="Low complexity" evidence="1">
    <location>
        <begin position="217"/>
        <end position="226"/>
    </location>
</feature>
<feature type="compositionally biased region" description="Pro residues" evidence="1">
    <location>
        <begin position="282"/>
        <end position="296"/>
    </location>
</feature>
<evidence type="ECO:0000313" key="3">
    <source>
        <dbReference type="Proteomes" id="UP000467236"/>
    </source>
</evidence>
<dbReference type="KEGG" id="mshj:MSHI_34800"/>
<keyword evidence="3" id="KW-1185">Reference proteome</keyword>
<dbReference type="RefSeq" id="WP_163663111.1">
    <property type="nucleotide sequence ID" value="NZ_AP022575.1"/>
</dbReference>
<feature type="compositionally biased region" description="Low complexity" evidence="1">
    <location>
        <begin position="343"/>
        <end position="411"/>
    </location>
</feature>
<feature type="compositionally biased region" description="Pro residues" evidence="1">
    <location>
        <begin position="227"/>
        <end position="243"/>
    </location>
</feature>
<proteinExistence type="predicted"/>